<dbReference type="PROSITE" id="PS50267">
    <property type="entry name" value="NA_NEUROTRAN_SYMP_3"/>
    <property type="match status" value="1"/>
</dbReference>
<sequence>MTITATAQRWSHGYAFFLAATASAVGLGNVWKFPYILGQNGGGAFLAVYLGCIVLIGIPIMMAEVMIGRRGRRSPGYAAREVARESGAHDLWQLVGWLGLFSAFLIMSFYVVITGWAFSYVHKAATGAFVGADGDQVAGVFAAMTASPAEMLAWSTLAVTLAFGIVALGLRQGLERWLHVLMPVLLVLLLTALASAWWIGDVRQALDFLLRPDFSALTSHGVLIAVGHAFFTMTLASGVLMMFGAYLPQHTSIGRTAIGVALADTAVALIAGLAIFPIVFGFGLDPAEGPGLMFQTLPLALAAVPAGVLLTTLFFATLSLAAFSTMITNVQAFVHLFHERLHASRVLAVLVCGGAVWLLSLASVFSFSGAAWTRLDITLLGREIPTVYHAIEHVAINLMLPLGGLLIAVFAGWVVHTRVARDELALAPFAFTIWRLVLRYVAPIGLGALLLNLAGWI</sequence>
<dbReference type="InterPro" id="IPR000175">
    <property type="entry name" value="Na/ntran_symport"/>
</dbReference>
<feature type="transmembrane region" description="Helical" evidence="7">
    <location>
        <begin position="436"/>
        <end position="456"/>
    </location>
</feature>
<keyword evidence="4 7" id="KW-1133">Transmembrane helix</keyword>
<dbReference type="PANTHER" id="PTHR42948">
    <property type="entry name" value="TRANSPORTER"/>
    <property type="match status" value="1"/>
</dbReference>
<feature type="transmembrane region" description="Helical" evidence="7">
    <location>
        <begin position="94"/>
        <end position="118"/>
    </location>
</feature>
<dbReference type="Proteomes" id="UP000064201">
    <property type="component" value="Chromosome"/>
</dbReference>
<feature type="transmembrane region" description="Helical" evidence="7">
    <location>
        <begin position="346"/>
        <end position="373"/>
    </location>
</feature>
<keyword evidence="6" id="KW-0769">Symport</keyword>
<dbReference type="GO" id="GO:0016020">
    <property type="term" value="C:membrane"/>
    <property type="evidence" value="ECO:0007669"/>
    <property type="project" value="UniProtKB-SubCell"/>
</dbReference>
<dbReference type="PRINTS" id="PR00176">
    <property type="entry name" value="NANEUSMPORT"/>
</dbReference>
<keyword evidence="5 7" id="KW-0472">Membrane</keyword>
<reference evidence="8 9" key="1">
    <citation type="submission" date="2015-04" db="EMBL/GenBank/DDBJ databases">
        <title>Complete Sequence for the Genome of the Thioalkalivibrio versutus D301.</title>
        <authorList>
            <person name="Mu T."/>
            <person name="Zhou J."/>
            <person name="Xu X."/>
        </authorList>
    </citation>
    <scope>NUCLEOTIDE SEQUENCE [LARGE SCALE GENOMIC DNA]</scope>
    <source>
        <strain evidence="8 9">D301</strain>
    </source>
</reference>
<evidence type="ECO:0000256" key="1">
    <source>
        <dbReference type="ARBA" id="ARBA00004141"/>
    </source>
</evidence>
<evidence type="ECO:0000256" key="7">
    <source>
        <dbReference type="SAM" id="Phobius"/>
    </source>
</evidence>
<dbReference type="SUPFAM" id="SSF161070">
    <property type="entry name" value="SNF-like"/>
    <property type="match status" value="1"/>
</dbReference>
<keyword evidence="3 6" id="KW-0812">Transmembrane</keyword>
<proteinExistence type="inferred from homology"/>
<feature type="transmembrane region" description="Helical" evidence="7">
    <location>
        <begin position="177"/>
        <end position="200"/>
    </location>
</feature>
<protein>
    <recommendedName>
        <fullName evidence="6">Transporter</fullName>
    </recommendedName>
</protein>
<feature type="transmembrane region" description="Helical" evidence="7">
    <location>
        <begin position="151"/>
        <end position="170"/>
    </location>
</feature>
<evidence type="ECO:0000256" key="2">
    <source>
        <dbReference type="ARBA" id="ARBA00022448"/>
    </source>
</evidence>
<dbReference type="EMBL" id="CP011367">
    <property type="protein sequence ID" value="AKJ94760.1"/>
    <property type="molecule type" value="Genomic_DNA"/>
</dbReference>
<dbReference type="InterPro" id="IPR037272">
    <property type="entry name" value="SNS_sf"/>
</dbReference>
<evidence type="ECO:0000256" key="4">
    <source>
        <dbReference type="ARBA" id="ARBA00022989"/>
    </source>
</evidence>
<gene>
    <name evidence="8" type="ORF">TVD_04970</name>
</gene>
<evidence type="ECO:0000256" key="3">
    <source>
        <dbReference type="ARBA" id="ARBA00022692"/>
    </source>
</evidence>
<dbReference type="KEGG" id="tvr:TVD_04970"/>
<feature type="transmembrane region" description="Helical" evidence="7">
    <location>
        <begin position="300"/>
        <end position="325"/>
    </location>
</feature>
<comment type="subcellular location">
    <subcellularLocation>
        <location evidence="1">Membrane</location>
        <topology evidence="1">Multi-pass membrane protein</topology>
    </subcellularLocation>
</comment>
<dbReference type="RefSeq" id="WP_047250959.1">
    <property type="nucleotide sequence ID" value="NZ_CP011367.1"/>
</dbReference>
<feature type="transmembrane region" description="Helical" evidence="7">
    <location>
        <begin position="12"/>
        <end position="31"/>
    </location>
</feature>
<evidence type="ECO:0000313" key="8">
    <source>
        <dbReference type="EMBL" id="AKJ94760.1"/>
    </source>
</evidence>
<dbReference type="PATRIC" id="fig|106634.4.peg.1012"/>
<dbReference type="AlphaFoldDB" id="A0A0G3G0P6"/>
<name>A0A0G3G0P6_9GAMM</name>
<dbReference type="NCBIfam" id="NF037979">
    <property type="entry name" value="Na_transp"/>
    <property type="match status" value="1"/>
</dbReference>
<dbReference type="InterPro" id="IPR047218">
    <property type="entry name" value="YocR/YhdH-like"/>
</dbReference>
<comment type="similarity">
    <text evidence="6">Belongs to the sodium:neurotransmitter symporter (SNF) (TC 2.A.22) family.</text>
</comment>
<feature type="transmembrane region" description="Helical" evidence="7">
    <location>
        <begin position="43"/>
        <end position="63"/>
    </location>
</feature>
<dbReference type="GO" id="GO:0015293">
    <property type="term" value="F:symporter activity"/>
    <property type="evidence" value="ECO:0007669"/>
    <property type="project" value="UniProtKB-KW"/>
</dbReference>
<dbReference type="PROSITE" id="PS00610">
    <property type="entry name" value="NA_NEUROTRAN_SYMP_1"/>
    <property type="match status" value="1"/>
</dbReference>
<keyword evidence="2 6" id="KW-0813">Transport</keyword>
<dbReference type="OrthoDB" id="9762833at2"/>
<evidence type="ECO:0000313" key="9">
    <source>
        <dbReference type="Proteomes" id="UP000064201"/>
    </source>
</evidence>
<dbReference type="CDD" id="cd10336">
    <property type="entry name" value="SLC6sbd_Tyt1-Like"/>
    <property type="match status" value="1"/>
</dbReference>
<accession>A0A0G3G0P6</accession>
<dbReference type="PANTHER" id="PTHR42948:SF1">
    <property type="entry name" value="TRANSPORTER"/>
    <property type="match status" value="1"/>
</dbReference>
<dbReference type="Pfam" id="PF00209">
    <property type="entry name" value="SNF"/>
    <property type="match status" value="2"/>
</dbReference>
<evidence type="ECO:0000256" key="6">
    <source>
        <dbReference type="RuleBase" id="RU003732"/>
    </source>
</evidence>
<feature type="transmembrane region" description="Helical" evidence="7">
    <location>
        <begin position="393"/>
        <end position="415"/>
    </location>
</feature>
<feature type="transmembrane region" description="Helical" evidence="7">
    <location>
        <begin position="220"/>
        <end position="246"/>
    </location>
</feature>
<keyword evidence="9" id="KW-1185">Reference proteome</keyword>
<feature type="transmembrane region" description="Helical" evidence="7">
    <location>
        <begin position="258"/>
        <end position="280"/>
    </location>
</feature>
<evidence type="ECO:0000256" key="5">
    <source>
        <dbReference type="ARBA" id="ARBA00023136"/>
    </source>
</evidence>
<organism evidence="8 9">
    <name type="scientific">Thioalkalivibrio versutus</name>
    <dbReference type="NCBI Taxonomy" id="106634"/>
    <lineage>
        <taxon>Bacteria</taxon>
        <taxon>Pseudomonadati</taxon>
        <taxon>Pseudomonadota</taxon>
        <taxon>Gammaproteobacteria</taxon>
        <taxon>Chromatiales</taxon>
        <taxon>Ectothiorhodospiraceae</taxon>
        <taxon>Thioalkalivibrio</taxon>
    </lineage>
</organism>